<evidence type="ECO:0000313" key="4">
    <source>
        <dbReference type="EMBL" id="GGO27042.1"/>
    </source>
</evidence>
<dbReference type="Pfam" id="PF19295">
    <property type="entry name" value="SufBD_N"/>
    <property type="match status" value="1"/>
</dbReference>
<dbReference type="EMBL" id="BMLP01000001">
    <property type="protein sequence ID" value="GGO27042.1"/>
    <property type="molecule type" value="Genomic_DNA"/>
</dbReference>
<dbReference type="NCBIfam" id="NF008773">
    <property type="entry name" value="PRK11814.1"/>
    <property type="match status" value="1"/>
</dbReference>
<gene>
    <name evidence="4" type="primary">sufB</name>
    <name evidence="4" type="ORF">GCM10010991_08380</name>
</gene>
<evidence type="ECO:0000259" key="2">
    <source>
        <dbReference type="Pfam" id="PF01458"/>
    </source>
</evidence>
<dbReference type="InterPro" id="IPR037284">
    <property type="entry name" value="SUF_FeS_clus_asmbl_SufBD_sf"/>
</dbReference>
<dbReference type="OrthoDB" id="9803529at2"/>
<dbReference type="InterPro" id="IPR010231">
    <property type="entry name" value="SUF_FeS_clus_asmbl_SufB"/>
</dbReference>
<feature type="domain" description="SUF system FeS cluster assembly SufBD core" evidence="2">
    <location>
        <begin position="238"/>
        <end position="480"/>
    </location>
</feature>
<dbReference type="NCBIfam" id="TIGR01980">
    <property type="entry name" value="sufB"/>
    <property type="match status" value="1"/>
</dbReference>
<evidence type="ECO:0000259" key="3">
    <source>
        <dbReference type="Pfam" id="PF19295"/>
    </source>
</evidence>
<dbReference type="Pfam" id="PF01458">
    <property type="entry name" value="SUFBD_core"/>
    <property type="match status" value="1"/>
</dbReference>
<accession>A0A917YI02</accession>
<dbReference type="PANTHER" id="PTHR30508:SF1">
    <property type="entry name" value="UPF0051 PROTEIN ABCI8, CHLOROPLASTIC-RELATED"/>
    <property type="match status" value="1"/>
</dbReference>
<sequence>MGNVVELDVEDQIEVREGVDRETIETVQAMAGKYKHGWETEIETEYAPKGLNEDIVRLISDKNGEPEWMLEWRLAAYRRWLTMEEPRWAMLNYPEIDYQDQYYYAKPKSMGAKPKSLDEVDPKLLATYEKLGIPLKEQMLLAGVEGADEPRKVAVDAVFDSVSVGTTFKEELKKAGVIFCAISEAIREYPELVKKYLGSVVPQSDNFFATLNSAVFSDGSFVYIPEGVRCPMELSTYFRINAENTGQFERTLIVAEKGSYVSYLEGCTAPKRDTHQLHAAVVEIVILEDAEVKYSTVQNWYPGDEEGKGGIYNFVTKRADCRGARSKVMWTQVETGSAITWKYPSCILRGDDSQGEFYSIAIANNAQQADTGTKMIHLGKNTKSRIVSKGISAGRAQNTYRGLVTMHPKATNSRNYTQCDSLLIGDKCGAHTVPYIEVKNNSSRVEHEATTSKVDDDQLFYCRSRGMDEEEAVALVVNGFCKEVLQALPMEFAMEAQSLVAISLEGSVG</sequence>
<protein>
    <submittedName>
        <fullName evidence="4">Fe-S cluster assembly protein SufB</fullName>
    </submittedName>
</protein>
<dbReference type="InterPro" id="IPR045595">
    <property type="entry name" value="SufBD_N"/>
</dbReference>
<dbReference type="SUPFAM" id="SSF101960">
    <property type="entry name" value="Stabilizer of iron transporter SufD"/>
    <property type="match status" value="1"/>
</dbReference>
<keyword evidence="5" id="KW-1185">Reference proteome</keyword>
<evidence type="ECO:0000256" key="1">
    <source>
        <dbReference type="ARBA" id="ARBA00043967"/>
    </source>
</evidence>
<proteinExistence type="inferred from homology"/>
<comment type="caution">
    <text evidence="4">The sequence shown here is derived from an EMBL/GenBank/DDBJ whole genome shotgun (WGS) entry which is preliminary data.</text>
</comment>
<dbReference type="InterPro" id="IPR055346">
    <property type="entry name" value="Fe-S_cluster_assembly_SufBD"/>
</dbReference>
<feature type="domain" description="SUF system FeS cluster assembly SufBD N-terminal" evidence="3">
    <location>
        <begin position="173"/>
        <end position="229"/>
    </location>
</feature>
<dbReference type="InterPro" id="IPR000825">
    <property type="entry name" value="SUF_FeS_clus_asmbl_SufBD_core"/>
</dbReference>
<organism evidence="4 5">
    <name type="scientific">Gemmobacter aquaticus</name>
    <dbReference type="NCBI Taxonomy" id="490185"/>
    <lineage>
        <taxon>Bacteria</taxon>
        <taxon>Pseudomonadati</taxon>
        <taxon>Pseudomonadota</taxon>
        <taxon>Alphaproteobacteria</taxon>
        <taxon>Rhodobacterales</taxon>
        <taxon>Paracoccaceae</taxon>
        <taxon>Gemmobacter</taxon>
    </lineage>
</organism>
<dbReference type="RefSeq" id="WP_146285405.1">
    <property type="nucleotide sequence ID" value="NZ_BMLP01000001.1"/>
</dbReference>
<evidence type="ECO:0000313" key="5">
    <source>
        <dbReference type="Proteomes" id="UP000598196"/>
    </source>
</evidence>
<reference evidence="4 5" key="1">
    <citation type="journal article" date="2014" name="Int. J. Syst. Evol. Microbiol.">
        <title>Complete genome sequence of Corynebacterium casei LMG S-19264T (=DSM 44701T), isolated from a smear-ripened cheese.</title>
        <authorList>
            <consortium name="US DOE Joint Genome Institute (JGI-PGF)"/>
            <person name="Walter F."/>
            <person name="Albersmeier A."/>
            <person name="Kalinowski J."/>
            <person name="Ruckert C."/>
        </authorList>
    </citation>
    <scope>NUCLEOTIDE SEQUENCE [LARGE SCALE GENOMIC DNA]</scope>
    <source>
        <strain evidence="4 5">CGMCC 1.7029</strain>
    </source>
</reference>
<comment type="similarity">
    <text evidence="1">Belongs to the iron-sulfur cluster assembly SufBD family.</text>
</comment>
<dbReference type="AlphaFoldDB" id="A0A917YI02"/>
<dbReference type="PANTHER" id="PTHR30508">
    <property type="entry name" value="FES CLUSTER ASSEMBLY PROTEIN SUF"/>
    <property type="match status" value="1"/>
</dbReference>
<name>A0A917YI02_9RHOB</name>
<dbReference type="GO" id="GO:0016226">
    <property type="term" value="P:iron-sulfur cluster assembly"/>
    <property type="evidence" value="ECO:0007669"/>
    <property type="project" value="InterPro"/>
</dbReference>
<dbReference type="Proteomes" id="UP000598196">
    <property type="component" value="Unassembled WGS sequence"/>
</dbReference>